<dbReference type="RefSeq" id="XP_004037369.1">
    <property type="nucleotide sequence ID" value="XM_004037321.1"/>
</dbReference>
<sequence>MSVHDKMQSDYIWIKNHSSADLNAKARTHGYHYLPGSIPNKTERYEMIWRSMGKAHDWELEKFRLGKKPVDKGNKRRFFKNLFRFWKNPVGYFYWKTYKARKVNPGAIVIMMFIGFTFNFLKLKFISMGYAQKQATMLQNGQNIQGSGQSHFGYHNQLWGTPAIPMFQFMYYELPGNMIIVNPCRNQVFRKYFEMRKKLGLHQDE</sequence>
<dbReference type="Proteomes" id="UP000008983">
    <property type="component" value="Unassembled WGS sequence"/>
</dbReference>
<dbReference type="AlphaFoldDB" id="G0QN20"/>
<evidence type="ECO:0000313" key="3">
    <source>
        <dbReference type="Proteomes" id="UP000008983"/>
    </source>
</evidence>
<dbReference type="GeneID" id="14909565"/>
<keyword evidence="1" id="KW-1133">Transmembrane helix</keyword>
<evidence type="ECO:0000313" key="2">
    <source>
        <dbReference type="EMBL" id="EGR33383.1"/>
    </source>
</evidence>
<dbReference type="EMBL" id="GL983460">
    <property type="protein sequence ID" value="EGR33383.1"/>
    <property type="molecule type" value="Genomic_DNA"/>
</dbReference>
<protein>
    <submittedName>
        <fullName evidence="2">Uncharacterized protein</fullName>
    </submittedName>
</protein>
<name>G0QN20_ICHMU</name>
<feature type="transmembrane region" description="Helical" evidence="1">
    <location>
        <begin position="103"/>
        <end position="121"/>
    </location>
</feature>
<proteinExistence type="predicted"/>
<dbReference type="OMA" id="GNKRRWF"/>
<keyword evidence="1" id="KW-0472">Membrane</keyword>
<dbReference type="STRING" id="857967.G0QN20"/>
<dbReference type="eggNOG" id="ENOG502SP3E">
    <property type="taxonomic scope" value="Eukaryota"/>
</dbReference>
<organism evidence="2 3">
    <name type="scientific">Ichthyophthirius multifiliis</name>
    <name type="common">White spot disease agent</name>
    <name type="synonym">Ich</name>
    <dbReference type="NCBI Taxonomy" id="5932"/>
    <lineage>
        <taxon>Eukaryota</taxon>
        <taxon>Sar</taxon>
        <taxon>Alveolata</taxon>
        <taxon>Ciliophora</taxon>
        <taxon>Intramacronucleata</taxon>
        <taxon>Oligohymenophorea</taxon>
        <taxon>Hymenostomatida</taxon>
        <taxon>Ophryoglenina</taxon>
        <taxon>Ichthyophthirius</taxon>
    </lineage>
</organism>
<keyword evidence="1" id="KW-0812">Transmembrane</keyword>
<keyword evidence="3" id="KW-1185">Reference proteome</keyword>
<dbReference type="OrthoDB" id="309602at2759"/>
<reference evidence="2 3" key="1">
    <citation type="submission" date="2011-07" db="EMBL/GenBank/DDBJ databases">
        <authorList>
            <person name="Coyne R."/>
            <person name="Brami D."/>
            <person name="Johnson J."/>
            <person name="Hostetler J."/>
            <person name="Hannick L."/>
            <person name="Clark T."/>
            <person name="Cassidy-Hanley D."/>
            <person name="Inman J."/>
        </authorList>
    </citation>
    <scope>NUCLEOTIDE SEQUENCE [LARGE SCALE GENOMIC DNA]</scope>
    <source>
        <strain evidence="2 3">G5</strain>
    </source>
</reference>
<gene>
    <name evidence="2" type="ORF">IMG5_054730</name>
</gene>
<dbReference type="InParanoid" id="G0QN20"/>
<accession>G0QN20</accession>
<evidence type="ECO:0000256" key="1">
    <source>
        <dbReference type="SAM" id="Phobius"/>
    </source>
</evidence>